<proteinExistence type="inferred from homology"/>
<dbReference type="GO" id="GO:0043165">
    <property type="term" value="P:Gram-negative-bacterium-type cell outer membrane assembly"/>
    <property type="evidence" value="ECO:0007669"/>
    <property type="project" value="UniProtKB-UniRule"/>
</dbReference>
<dbReference type="PANTHER" id="PTHR36504:SF1">
    <property type="entry name" value="LIPOPOLYSACCHARIDE EXPORT SYSTEM PROTEIN LPTA"/>
    <property type="match status" value="1"/>
</dbReference>
<keyword evidence="8" id="KW-1185">Reference proteome</keyword>
<feature type="signal peptide" evidence="4">
    <location>
        <begin position="1"/>
        <end position="31"/>
    </location>
</feature>
<sequence precursor="true">MQTVFSRFFIYAAKQIPVITLLCLMSFSSWAANDDAKQPIHIEADRMQYDNANKVSRFFGNVVASQGSLTIRAAQMDVRQVASGHQLGVAIGSAQHRAYFRQNRDNTNEYIEGEAIRLEYDSRTTTLKLVGDATIRRYRGTELWDQSSGGVITYNDTTSFFTVESGPNSSSASGRMTMVLTPEPND</sequence>
<evidence type="ECO:0000256" key="5">
    <source>
        <dbReference type="SAM" id="MobiDB-lite"/>
    </source>
</evidence>
<dbReference type="InterPro" id="IPR005653">
    <property type="entry name" value="OstA-like_N"/>
</dbReference>
<dbReference type="NCBIfam" id="TIGR03002">
    <property type="entry name" value="outer_YhbN_LptA"/>
    <property type="match status" value="1"/>
</dbReference>
<feature type="chain" id="PRO_5019594007" description="Lipopolysaccharide export system protein LptA" evidence="4">
    <location>
        <begin position="32"/>
        <end position="186"/>
    </location>
</feature>
<dbReference type="GO" id="GO:0009279">
    <property type="term" value="C:cell outer membrane"/>
    <property type="evidence" value="ECO:0007669"/>
    <property type="project" value="TreeGrafter"/>
</dbReference>
<feature type="domain" description="Organic solvent tolerance-like N-terminal" evidence="6">
    <location>
        <begin position="41"/>
        <end position="158"/>
    </location>
</feature>
<evidence type="ECO:0000256" key="2">
    <source>
        <dbReference type="ARBA" id="ARBA00022729"/>
    </source>
</evidence>
<dbReference type="Pfam" id="PF03968">
    <property type="entry name" value="LptD_N"/>
    <property type="match status" value="1"/>
</dbReference>
<comment type="similarity">
    <text evidence="4">Belongs to the LptA family.</text>
</comment>
<evidence type="ECO:0000259" key="6">
    <source>
        <dbReference type="Pfam" id="PF03968"/>
    </source>
</evidence>
<gene>
    <name evidence="4 7" type="primary">lptA</name>
    <name evidence="7" type="ORF">CUZ56_01082</name>
</gene>
<dbReference type="GO" id="GO:0030288">
    <property type="term" value="C:outer membrane-bounded periplasmic space"/>
    <property type="evidence" value="ECO:0007669"/>
    <property type="project" value="TreeGrafter"/>
</dbReference>
<comment type="subcellular location">
    <subcellularLocation>
        <location evidence="4">Periplasm</location>
    </subcellularLocation>
</comment>
<protein>
    <recommendedName>
        <fullName evidence="4">Lipopolysaccharide export system protein LptA</fullName>
    </recommendedName>
</protein>
<comment type="subunit">
    <text evidence="4">Component of the lipopolysaccharide transport and assembly complex.</text>
</comment>
<comment type="function">
    <text evidence="4">Involved in the assembly of lipopolysaccharide (LPS). Required for the translocation of LPS from the inner membrane to the outer membrane.</text>
</comment>
<dbReference type="InterPro" id="IPR052037">
    <property type="entry name" value="LPS_export_LptA"/>
</dbReference>
<name>A0A433SEI9_9BURK</name>
<feature type="region of interest" description="Disordered" evidence="5">
    <location>
        <begin position="165"/>
        <end position="186"/>
    </location>
</feature>
<dbReference type="HAMAP" id="MF_01914">
    <property type="entry name" value="LPS_assembly_LptA"/>
    <property type="match status" value="1"/>
</dbReference>
<evidence type="ECO:0000313" key="8">
    <source>
        <dbReference type="Proteomes" id="UP000286947"/>
    </source>
</evidence>
<dbReference type="Gene3D" id="2.60.450.10">
    <property type="entry name" value="Lipopolysaccharide (LPS) transport protein A like domain"/>
    <property type="match status" value="1"/>
</dbReference>
<organism evidence="7 8">
    <name type="scientific">Saezia sanguinis</name>
    <dbReference type="NCBI Taxonomy" id="1965230"/>
    <lineage>
        <taxon>Bacteria</taxon>
        <taxon>Pseudomonadati</taxon>
        <taxon>Pseudomonadota</taxon>
        <taxon>Betaproteobacteria</taxon>
        <taxon>Burkholderiales</taxon>
        <taxon>Saeziaceae</taxon>
        <taxon>Saezia</taxon>
    </lineage>
</organism>
<accession>A0A433SEI9</accession>
<evidence type="ECO:0000256" key="4">
    <source>
        <dbReference type="HAMAP-Rule" id="MF_01914"/>
    </source>
</evidence>
<dbReference type="EMBL" id="PQSP01000002">
    <property type="protein sequence ID" value="RUS67142.1"/>
    <property type="molecule type" value="Genomic_DNA"/>
</dbReference>
<keyword evidence="3 4" id="KW-0574">Periplasm</keyword>
<dbReference type="GO" id="GO:0001530">
    <property type="term" value="F:lipopolysaccharide binding"/>
    <property type="evidence" value="ECO:0007669"/>
    <property type="project" value="InterPro"/>
</dbReference>
<dbReference type="Proteomes" id="UP000286947">
    <property type="component" value="Unassembled WGS sequence"/>
</dbReference>
<dbReference type="PANTHER" id="PTHR36504">
    <property type="entry name" value="LIPOPOLYSACCHARIDE EXPORT SYSTEM PROTEIN LPTA"/>
    <property type="match status" value="1"/>
</dbReference>
<reference evidence="7 8" key="1">
    <citation type="submission" date="2018-01" db="EMBL/GenBank/DDBJ databases">
        <title>Saezia sanguinis gen. nov., sp. nov., in the order Burkholderiales isolated from human blood.</title>
        <authorList>
            <person name="Medina-Pascual M.J."/>
            <person name="Valdezate S."/>
            <person name="Monzon S."/>
            <person name="Cuesta I."/>
            <person name="Carrasco G."/>
            <person name="Villalon P."/>
            <person name="Saez-Nieto J.A."/>
        </authorList>
    </citation>
    <scope>NUCLEOTIDE SEQUENCE [LARGE SCALE GENOMIC DNA]</scope>
    <source>
        <strain evidence="7 8">CNM695-12</strain>
    </source>
</reference>
<dbReference type="GO" id="GO:0017089">
    <property type="term" value="F:glycolipid transfer activity"/>
    <property type="evidence" value="ECO:0007669"/>
    <property type="project" value="TreeGrafter"/>
</dbReference>
<dbReference type="InterPro" id="IPR014340">
    <property type="entry name" value="LptA"/>
</dbReference>
<evidence type="ECO:0000313" key="7">
    <source>
        <dbReference type="EMBL" id="RUS67142.1"/>
    </source>
</evidence>
<dbReference type="AlphaFoldDB" id="A0A433SEI9"/>
<comment type="caution">
    <text evidence="7">The sequence shown here is derived from an EMBL/GenBank/DDBJ whole genome shotgun (WGS) entry which is preliminary data.</text>
</comment>
<keyword evidence="2 4" id="KW-0732">Signal</keyword>
<evidence type="ECO:0000256" key="1">
    <source>
        <dbReference type="ARBA" id="ARBA00022448"/>
    </source>
</evidence>
<keyword evidence="1 4" id="KW-0813">Transport</keyword>
<feature type="compositionally biased region" description="Polar residues" evidence="5">
    <location>
        <begin position="165"/>
        <end position="174"/>
    </location>
</feature>
<dbReference type="GO" id="GO:0015920">
    <property type="term" value="P:lipopolysaccharide transport"/>
    <property type="evidence" value="ECO:0007669"/>
    <property type="project" value="UniProtKB-UniRule"/>
</dbReference>
<evidence type="ECO:0000256" key="3">
    <source>
        <dbReference type="ARBA" id="ARBA00022764"/>
    </source>
</evidence>